<keyword evidence="2" id="KW-0378">Hydrolase</keyword>
<evidence type="ECO:0000256" key="1">
    <source>
        <dbReference type="SAM" id="Phobius"/>
    </source>
</evidence>
<dbReference type="PANTHER" id="PTHR36844:SF1">
    <property type="entry name" value="PROTEASE PRSW"/>
    <property type="match status" value="1"/>
</dbReference>
<dbReference type="InterPro" id="IPR026898">
    <property type="entry name" value="PrsW"/>
</dbReference>
<feature type="transmembrane region" description="Helical" evidence="1">
    <location>
        <begin position="48"/>
        <end position="68"/>
    </location>
</feature>
<dbReference type="EMBL" id="JAMSLR010000002">
    <property type="protein sequence ID" value="MCM8748256.1"/>
    <property type="molecule type" value="Genomic_DNA"/>
</dbReference>
<organism evidence="2 3">
    <name type="scientific">Thermalbibacter longus</name>
    <dbReference type="NCBI Taxonomy" id="2951981"/>
    <lineage>
        <taxon>Bacteria</taxon>
        <taxon>Pseudomonadati</taxon>
        <taxon>Thermomicrobiota</taxon>
        <taxon>Thermomicrobia</taxon>
        <taxon>Thermomicrobiales</taxon>
        <taxon>Thermomicrobiaceae</taxon>
        <taxon>Thermalbibacter</taxon>
    </lineage>
</organism>
<reference evidence="2" key="1">
    <citation type="submission" date="2022-06" db="EMBL/GenBank/DDBJ databases">
        <title>CFH 74404 Thermomicrobiaceae sp.</title>
        <authorList>
            <person name="Ming H."/>
            <person name="Li W.-J."/>
            <person name="Zhao Z."/>
        </authorList>
    </citation>
    <scope>NUCLEOTIDE SEQUENCE</scope>
    <source>
        <strain evidence="2">CFH 74404</strain>
    </source>
</reference>
<evidence type="ECO:0000313" key="3">
    <source>
        <dbReference type="Proteomes" id="UP001165306"/>
    </source>
</evidence>
<comment type="caution">
    <text evidence="2">The sequence shown here is derived from an EMBL/GenBank/DDBJ whole genome shotgun (WGS) entry which is preliminary data.</text>
</comment>
<keyword evidence="2" id="KW-0645">Protease</keyword>
<dbReference type="Pfam" id="PF13367">
    <property type="entry name" value="PrsW-protease"/>
    <property type="match status" value="1"/>
</dbReference>
<name>A0AA41WA33_9BACT</name>
<protein>
    <submittedName>
        <fullName evidence="2">PrsW family intramembrane metalloprotease</fullName>
    </submittedName>
</protein>
<dbReference type="AlphaFoldDB" id="A0AA41WA33"/>
<keyword evidence="1" id="KW-1133">Transmembrane helix</keyword>
<keyword evidence="3" id="KW-1185">Reference proteome</keyword>
<feature type="transmembrane region" description="Helical" evidence="1">
    <location>
        <begin position="184"/>
        <end position="206"/>
    </location>
</feature>
<gene>
    <name evidence="2" type="ORF">NET02_03785</name>
</gene>
<sequence length="402" mass="42691">MAEGAGAAAPRLSVLDRSLRWLLLGCAGWIILLSAVVVAGFLLLAIPLVALVVAGLAAVLLVPAYAALILALDPREPEPAVLLGAAFFWGAFVAVLVSALIEVLTGAALAAVLGGGVADLLGASVVAPIVEETAKGSALALLFLLARHEFDDIVDGIVYGALVGLGFAMVENVLYFSGAYLEGGLVGVGVLFFLRSVLGGLAHSLFTSATGIGLGLYRQAAVGKRRLLWPIAGFAIAILLHALWNGASTLLQITNLAQENPLLTLGLVLGLPLALTVPGLLTLIVLSVVGGRRAARIIRQQLADEVEQGTALPEDLEILARPWARRRRLWRALRRGGLRAWLLQRQLDELLVDLAFRQWHLSRGERLPRFLQAYSEGHYRERIAALRARLGQHDAAAGRHPA</sequence>
<feature type="transmembrane region" description="Helical" evidence="1">
    <location>
        <begin position="157"/>
        <end position="178"/>
    </location>
</feature>
<keyword evidence="1" id="KW-0472">Membrane</keyword>
<dbReference type="PANTHER" id="PTHR36844">
    <property type="entry name" value="PROTEASE PRSW"/>
    <property type="match status" value="1"/>
</dbReference>
<dbReference type="GO" id="GO:0008237">
    <property type="term" value="F:metallopeptidase activity"/>
    <property type="evidence" value="ECO:0007669"/>
    <property type="project" value="UniProtKB-KW"/>
</dbReference>
<dbReference type="Proteomes" id="UP001165306">
    <property type="component" value="Unassembled WGS sequence"/>
</dbReference>
<feature type="transmembrane region" description="Helical" evidence="1">
    <location>
        <begin position="80"/>
        <end position="101"/>
    </location>
</feature>
<dbReference type="RefSeq" id="WP_284056039.1">
    <property type="nucleotide sequence ID" value="NZ_JAMSLR010000002.1"/>
</dbReference>
<feature type="transmembrane region" description="Helical" evidence="1">
    <location>
        <begin position="227"/>
        <end position="244"/>
    </location>
</feature>
<accession>A0AA41WA33</accession>
<feature type="transmembrane region" description="Helical" evidence="1">
    <location>
        <begin position="264"/>
        <end position="289"/>
    </location>
</feature>
<proteinExistence type="predicted"/>
<keyword evidence="2" id="KW-0482">Metalloprotease</keyword>
<evidence type="ECO:0000313" key="2">
    <source>
        <dbReference type="EMBL" id="MCM8748256.1"/>
    </source>
</evidence>
<feature type="transmembrane region" description="Helical" evidence="1">
    <location>
        <begin position="107"/>
        <end position="130"/>
    </location>
</feature>
<feature type="transmembrane region" description="Helical" evidence="1">
    <location>
        <begin position="21"/>
        <end position="42"/>
    </location>
</feature>
<keyword evidence="1" id="KW-0812">Transmembrane</keyword>